<dbReference type="PROSITE" id="PS00072">
    <property type="entry name" value="ACYL_COA_DH_1"/>
    <property type="match status" value="1"/>
</dbReference>
<feature type="domain" description="Acyl-CoA oxidase/dehydrogenase middle" evidence="29">
    <location>
        <begin position="156"/>
        <end position="251"/>
    </location>
</feature>
<dbReference type="AlphaFoldDB" id="A0A0N4V8C3"/>
<dbReference type="EC" id="1.3.8.5" evidence="16"/>
<evidence type="ECO:0000256" key="18">
    <source>
        <dbReference type="ARBA" id="ARBA00041537"/>
    </source>
</evidence>
<sequence length="418" mass="46301">CKQKVRSIHLSSYEEYSVIALNAHPRQEVEGIPPAPLTQFSESEMVLIHAARSFANVVVRPLVKEMDEKSQLDQRVLDGCFDHGFMAAEVDEKYGGSSASFFDVALVIEELAKVDPSVAILVDVQNTLVTPLIMEQGTELQKQKYLSRLHKDMVGSFCLSEVGSGSDAFAMKTTATRDDDDYVINGSKMWITNAEQAGFFIVFANANPSKGYKGITAFLVDRHLPGITVGKKENKLGIRASSTCPIFFDHVRVPKDMVLGEIGKGYKLAIECLNGGRIGIGAQMLGLAQGCFNETIPYLQERKQFNKRIIDFQSIQHQVSDIATQIECARLLVYNAARLKQVGLPYVKEAAMAKWYSSVVAGNTATKCVEWLGGVGFTKEFPVEKFYRDCKIGTIYEGTSNIQLSTISKLIDMEFMNK</sequence>
<accession>A0A0N4V8C3</accession>
<evidence type="ECO:0000256" key="12">
    <source>
        <dbReference type="ARBA" id="ARBA00023002"/>
    </source>
</evidence>
<gene>
    <name evidence="31" type="ORF">EVEC_LOCUS6170</name>
</gene>
<comment type="similarity">
    <text evidence="4 27">Belongs to the acyl-CoA dehydrogenase family.</text>
</comment>
<dbReference type="SUPFAM" id="SSF47203">
    <property type="entry name" value="Acyl-CoA dehydrogenase C-terminal domain-like"/>
    <property type="match status" value="1"/>
</dbReference>
<dbReference type="CDD" id="cd01158">
    <property type="entry name" value="SCAD_SBCAD"/>
    <property type="match status" value="1"/>
</dbReference>
<protein>
    <recommendedName>
        <fullName evidence="17">Short/branched chain specific acyl-CoA dehydrogenase, mitochondrial</fullName>
        <ecNumber evidence="16">1.3.8.5</ecNumber>
    </recommendedName>
    <alternativeName>
        <fullName evidence="19">2-methyl branched chain acyl-CoA dehydrogenase</fullName>
    </alternativeName>
    <alternativeName>
        <fullName evidence="18">2-methylbutyryl-coenzyme A dehydrogenase</fullName>
    </alternativeName>
</protein>
<evidence type="ECO:0000256" key="25">
    <source>
        <dbReference type="ARBA" id="ARBA00049552"/>
    </source>
</evidence>
<keyword evidence="7 27" id="KW-0285">Flavoprotein</keyword>
<dbReference type="SUPFAM" id="SSF56645">
    <property type="entry name" value="Acyl-CoA dehydrogenase NM domain-like"/>
    <property type="match status" value="1"/>
</dbReference>
<dbReference type="InterPro" id="IPR006091">
    <property type="entry name" value="Acyl-CoA_Oxase/DH_mid-dom"/>
</dbReference>
<evidence type="ECO:0000256" key="26">
    <source>
        <dbReference type="ARBA" id="ARBA00051903"/>
    </source>
</evidence>
<reference evidence="31 32" key="2">
    <citation type="submission" date="2018-10" db="EMBL/GenBank/DDBJ databases">
        <authorList>
            <consortium name="Pathogen Informatics"/>
        </authorList>
    </citation>
    <scope>NUCLEOTIDE SEQUENCE [LARGE SCALE GENOMIC DNA]</scope>
</reference>
<dbReference type="Gene3D" id="1.10.540.10">
    <property type="entry name" value="Acyl-CoA dehydrogenase/oxidase, N-terminal domain"/>
    <property type="match status" value="1"/>
</dbReference>
<comment type="catalytic activity">
    <reaction evidence="23">
        <text>butanoyl-CoA + oxidized [electron-transfer flavoprotein] + H(+) = (2E)-butenoyl-CoA + reduced [electron-transfer flavoprotein]</text>
        <dbReference type="Rhea" id="RHEA:24004"/>
        <dbReference type="Rhea" id="RHEA-COMP:10685"/>
        <dbReference type="Rhea" id="RHEA-COMP:10686"/>
        <dbReference type="ChEBI" id="CHEBI:15378"/>
        <dbReference type="ChEBI" id="CHEBI:57332"/>
        <dbReference type="ChEBI" id="CHEBI:57371"/>
        <dbReference type="ChEBI" id="CHEBI:57692"/>
        <dbReference type="ChEBI" id="CHEBI:58307"/>
    </reaction>
    <physiologicalReaction direction="left-to-right" evidence="23">
        <dbReference type="Rhea" id="RHEA:24005"/>
    </physiologicalReaction>
</comment>
<comment type="subcellular location">
    <subcellularLocation>
        <location evidence="2">Mitochondrion matrix</location>
    </subcellularLocation>
</comment>
<comment type="catalytic activity">
    <reaction evidence="25">
        <text>(2S)-2-methylbutanoyl-CoA + oxidized [electron-transfer flavoprotein] + H(+) = (2E)-2-methylbut-2-enoyl-CoA + reduced [electron-transfer flavoprotein]</text>
        <dbReference type="Rhea" id="RHEA:48256"/>
        <dbReference type="Rhea" id="RHEA-COMP:10685"/>
        <dbReference type="Rhea" id="RHEA-COMP:10686"/>
        <dbReference type="ChEBI" id="CHEBI:15378"/>
        <dbReference type="ChEBI" id="CHEBI:57337"/>
        <dbReference type="ChEBI" id="CHEBI:57692"/>
        <dbReference type="ChEBI" id="CHEBI:58307"/>
        <dbReference type="ChEBI" id="CHEBI:88166"/>
    </reaction>
    <physiologicalReaction direction="left-to-right" evidence="25">
        <dbReference type="Rhea" id="RHEA:48257"/>
    </physiologicalReaction>
</comment>
<comment type="catalytic activity">
    <reaction evidence="26">
        <text>2-methylpropanoyl-CoA + oxidized [electron-transfer flavoprotein] + H(+) = 2-methylpropenoyl-CoA + reduced [electron-transfer flavoprotein]</text>
        <dbReference type="Rhea" id="RHEA:44180"/>
        <dbReference type="Rhea" id="RHEA-COMP:10685"/>
        <dbReference type="Rhea" id="RHEA-COMP:10686"/>
        <dbReference type="ChEBI" id="CHEBI:15378"/>
        <dbReference type="ChEBI" id="CHEBI:57338"/>
        <dbReference type="ChEBI" id="CHEBI:57692"/>
        <dbReference type="ChEBI" id="CHEBI:58307"/>
        <dbReference type="ChEBI" id="CHEBI:62500"/>
    </reaction>
    <physiologicalReaction direction="left-to-right" evidence="26">
        <dbReference type="Rhea" id="RHEA:44181"/>
    </physiologicalReaction>
</comment>
<evidence type="ECO:0000259" key="30">
    <source>
        <dbReference type="Pfam" id="PF02771"/>
    </source>
</evidence>
<evidence type="ECO:0000256" key="13">
    <source>
        <dbReference type="ARBA" id="ARBA00023098"/>
    </source>
</evidence>
<evidence type="ECO:0000313" key="31">
    <source>
        <dbReference type="EMBL" id="VDD91419.1"/>
    </source>
</evidence>
<dbReference type="PANTHER" id="PTHR43884:SF1">
    <property type="entry name" value="SHORT_BRANCHED CHAIN SPECIFIC ACYL-COA DEHYDROGENASE, MITOCHONDRIAL"/>
    <property type="match status" value="1"/>
</dbReference>
<keyword evidence="8 27" id="KW-0274">FAD</keyword>
<evidence type="ECO:0000256" key="11">
    <source>
        <dbReference type="ARBA" id="ARBA00022990"/>
    </source>
</evidence>
<feature type="domain" description="Acyl-CoA dehydrogenase/oxidase C-terminal" evidence="28">
    <location>
        <begin position="263"/>
        <end position="409"/>
    </location>
</feature>
<dbReference type="FunFam" id="1.20.140.10:FF:000002">
    <property type="entry name" value="Acyl-CoA dehydrogenase short/branched chain"/>
    <property type="match status" value="1"/>
</dbReference>
<dbReference type="InterPro" id="IPR046373">
    <property type="entry name" value="Acyl-CoA_Oxase/DH_mid-dom_sf"/>
</dbReference>
<comment type="pathway">
    <text evidence="15">Amino-acid degradation; L-isoleucine degradation.</text>
</comment>
<evidence type="ECO:0000256" key="2">
    <source>
        <dbReference type="ARBA" id="ARBA00004305"/>
    </source>
</evidence>
<evidence type="ECO:0000256" key="24">
    <source>
        <dbReference type="ARBA" id="ARBA00049192"/>
    </source>
</evidence>
<keyword evidence="6" id="KW-0597">Phosphoprotein</keyword>
<dbReference type="STRING" id="51028.A0A0N4V8C3"/>
<proteinExistence type="inferred from homology"/>
<evidence type="ECO:0000256" key="7">
    <source>
        <dbReference type="ARBA" id="ARBA00022630"/>
    </source>
</evidence>
<dbReference type="InterPro" id="IPR013786">
    <property type="entry name" value="AcylCoA_DH/ox_N"/>
</dbReference>
<evidence type="ECO:0000256" key="17">
    <source>
        <dbReference type="ARBA" id="ARBA00039850"/>
    </source>
</evidence>
<dbReference type="EMBL" id="UXUI01008403">
    <property type="protein sequence ID" value="VDD91419.1"/>
    <property type="molecule type" value="Genomic_DNA"/>
</dbReference>
<evidence type="ECO:0000256" key="22">
    <source>
        <dbReference type="ARBA" id="ARBA00048592"/>
    </source>
</evidence>
<dbReference type="Pfam" id="PF02771">
    <property type="entry name" value="Acyl-CoA_dh_N"/>
    <property type="match status" value="1"/>
</dbReference>
<evidence type="ECO:0000256" key="16">
    <source>
        <dbReference type="ARBA" id="ARBA00039036"/>
    </source>
</evidence>
<evidence type="ECO:0000256" key="9">
    <source>
        <dbReference type="ARBA" id="ARBA00022832"/>
    </source>
</evidence>
<evidence type="ECO:0000256" key="15">
    <source>
        <dbReference type="ARBA" id="ARBA00037895"/>
    </source>
</evidence>
<organism evidence="33">
    <name type="scientific">Enterobius vermicularis</name>
    <name type="common">Human pinworm</name>
    <dbReference type="NCBI Taxonomy" id="51028"/>
    <lineage>
        <taxon>Eukaryota</taxon>
        <taxon>Metazoa</taxon>
        <taxon>Ecdysozoa</taxon>
        <taxon>Nematoda</taxon>
        <taxon>Chromadorea</taxon>
        <taxon>Rhabditida</taxon>
        <taxon>Spirurina</taxon>
        <taxon>Oxyuridomorpha</taxon>
        <taxon>Oxyuroidea</taxon>
        <taxon>Oxyuridae</taxon>
        <taxon>Enterobius</taxon>
    </lineage>
</organism>
<comment type="catalytic activity">
    <reaction evidence="21">
        <text>valproyl-CoA + oxidized [electron-transfer flavoprotein] + H(+) = (2E)-2-propylpent-2-enoyl-CoA + reduced [electron-transfer flavoprotein]</text>
        <dbReference type="Rhea" id="RHEA:65344"/>
        <dbReference type="Rhea" id="RHEA-COMP:10685"/>
        <dbReference type="Rhea" id="RHEA-COMP:10686"/>
        <dbReference type="ChEBI" id="CHEBI:15378"/>
        <dbReference type="ChEBI" id="CHEBI:57692"/>
        <dbReference type="ChEBI" id="CHEBI:58307"/>
        <dbReference type="ChEBI" id="CHEBI:156457"/>
        <dbReference type="ChEBI" id="CHEBI:156458"/>
    </reaction>
    <physiologicalReaction direction="left-to-right" evidence="21">
        <dbReference type="Rhea" id="RHEA:65345"/>
    </physiologicalReaction>
</comment>
<dbReference type="GO" id="GO:0005759">
    <property type="term" value="C:mitochondrial matrix"/>
    <property type="evidence" value="ECO:0007669"/>
    <property type="project" value="UniProtKB-SubCell"/>
</dbReference>
<keyword evidence="9" id="KW-0276">Fatty acid metabolism</keyword>
<evidence type="ECO:0000256" key="6">
    <source>
        <dbReference type="ARBA" id="ARBA00022553"/>
    </source>
</evidence>
<evidence type="ECO:0000259" key="29">
    <source>
        <dbReference type="Pfam" id="PF02770"/>
    </source>
</evidence>
<dbReference type="Pfam" id="PF00441">
    <property type="entry name" value="Acyl-CoA_dh_1"/>
    <property type="match status" value="1"/>
</dbReference>
<keyword evidence="10" id="KW-0809">Transit peptide</keyword>
<evidence type="ECO:0000256" key="10">
    <source>
        <dbReference type="ARBA" id="ARBA00022946"/>
    </source>
</evidence>
<dbReference type="PROSITE" id="PS00073">
    <property type="entry name" value="ACYL_COA_DH_2"/>
    <property type="match status" value="1"/>
</dbReference>
<keyword evidence="11" id="KW-0007">Acetylation</keyword>
<comment type="cofactor">
    <cofactor evidence="1 27">
        <name>FAD</name>
        <dbReference type="ChEBI" id="CHEBI:57692"/>
    </cofactor>
</comment>
<evidence type="ECO:0000256" key="27">
    <source>
        <dbReference type="RuleBase" id="RU362125"/>
    </source>
</evidence>
<dbReference type="FunFam" id="2.40.110.10:FF:000001">
    <property type="entry name" value="Acyl-CoA dehydrogenase, mitochondrial"/>
    <property type="match status" value="1"/>
</dbReference>
<comment type="subunit">
    <text evidence="5">Homotetramer.</text>
</comment>
<keyword evidence="13" id="KW-0443">Lipid metabolism</keyword>
<evidence type="ECO:0000256" key="3">
    <source>
        <dbReference type="ARBA" id="ARBA00005198"/>
    </source>
</evidence>
<evidence type="ECO:0000313" key="32">
    <source>
        <dbReference type="Proteomes" id="UP000274131"/>
    </source>
</evidence>
<dbReference type="Pfam" id="PF02770">
    <property type="entry name" value="Acyl-CoA_dh_M"/>
    <property type="match status" value="1"/>
</dbReference>
<evidence type="ECO:0000256" key="5">
    <source>
        <dbReference type="ARBA" id="ARBA00011881"/>
    </source>
</evidence>
<dbReference type="InterPro" id="IPR036250">
    <property type="entry name" value="AcylCo_DH-like_C"/>
</dbReference>
<comment type="catalytic activity">
    <reaction evidence="20">
        <text>2-methylbutanoyl-CoA + oxidized [electron-transfer flavoprotein] + H(+) = (2E)-2-methylbut-2-enoyl-CoA + reduced [electron-transfer flavoprotein]</text>
        <dbReference type="Rhea" id="RHEA:43780"/>
        <dbReference type="Rhea" id="RHEA-COMP:10685"/>
        <dbReference type="Rhea" id="RHEA-COMP:10686"/>
        <dbReference type="ChEBI" id="CHEBI:15378"/>
        <dbReference type="ChEBI" id="CHEBI:57336"/>
        <dbReference type="ChEBI" id="CHEBI:57337"/>
        <dbReference type="ChEBI" id="CHEBI:57692"/>
        <dbReference type="ChEBI" id="CHEBI:58307"/>
        <dbReference type="EC" id="1.3.8.5"/>
    </reaction>
    <physiologicalReaction direction="left-to-right" evidence="20">
        <dbReference type="Rhea" id="RHEA:43781"/>
    </physiologicalReaction>
</comment>
<dbReference type="Gene3D" id="2.40.110.10">
    <property type="entry name" value="Butyryl-CoA Dehydrogenase, subunit A, domain 2"/>
    <property type="match status" value="1"/>
</dbReference>
<evidence type="ECO:0000256" key="14">
    <source>
        <dbReference type="ARBA" id="ARBA00023128"/>
    </source>
</evidence>
<dbReference type="InterPro" id="IPR006089">
    <property type="entry name" value="Acyl-CoA_DH_CS"/>
</dbReference>
<evidence type="ECO:0000256" key="1">
    <source>
        <dbReference type="ARBA" id="ARBA00001974"/>
    </source>
</evidence>
<comment type="catalytic activity">
    <reaction evidence="24">
        <text>hexanoyl-CoA + oxidized [electron-transfer flavoprotein] + H(+) = (2E)-hexenoyl-CoA + reduced [electron-transfer flavoprotein]</text>
        <dbReference type="Rhea" id="RHEA:43464"/>
        <dbReference type="Rhea" id="RHEA-COMP:10685"/>
        <dbReference type="Rhea" id="RHEA-COMP:10686"/>
        <dbReference type="ChEBI" id="CHEBI:15378"/>
        <dbReference type="ChEBI" id="CHEBI:57692"/>
        <dbReference type="ChEBI" id="CHEBI:58307"/>
        <dbReference type="ChEBI" id="CHEBI:62077"/>
        <dbReference type="ChEBI" id="CHEBI:62620"/>
    </reaction>
    <physiologicalReaction direction="left-to-right" evidence="24">
        <dbReference type="Rhea" id="RHEA:43465"/>
    </physiologicalReaction>
</comment>
<evidence type="ECO:0000256" key="4">
    <source>
        <dbReference type="ARBA" id="ARBA00009347"/>
    </source>
</evidence>
<evidence type="ECO:0000256" key="8">
    <source>
        <dbReference type="ARBA" id="ARBA00022827"/>
    </source>
</evidence>
<dbReference type="Gene3D" id="1.20.140.10">
    <property type="entry name" value="Butyryl-CoA Dehydrogenase, subunit A, domain 3"/>
    <property type="match status" value="1"/>
</dbReference>
<dbReference type="OrthoDB" id="10262177at2759"/>
<dbReference type="InterPro" id="IPR009100">
    <property type="entry name" value="AcylCoA_DH/oxidase_NM_dom_sf"/>
</dbReference>
<evidence type="ECO:0000256" key="21">
    <source>
        <dbReference type="ARBA" id="ARBA00048307"/>
    </source>
</evidence>
<keyword evidence="32" id="KW-1185">Reference proteome</keyword>
<evidence type="ECO:0000313" key="33">
    <source>
        <dbReference type="WBParaSite" id="EVEC_0000659601-mRNA-1"/>
    </source>
</evidence>
<dbReference type="InterPro" id="IPR009075">
    <property type="entry name" value="AcylCo_DH/oxidase_C"/>
</dbReference>
<dbReference type="GO" id="GO:0050660">
    <property type="term" value="F:flavin adenine dinucleotide binding"/>
    <property type="evidence" value="ECO:0007669"/>
    <property type="project" value="InterPro"/>
</dbReference>
<evidence type="ECO:0000259" key="28">
    <source>
        <dbReference type="Pfam" id="PF00441"/>
    </source>
</evidence>
<dbReference type="FunFam" id="1.10.540.10:FF:000012">
    <property type="entry name" value="Acyl-CoA dehydrogenase short/branched chain"/>
    <property type="match status" value="1"/>
</dbReference>
<keyword evidence="12 27" id="KW-0560">Oxidoreductase</keyword>
<reference evidence="33" key="1">
    <citation type="submission" date="2017-02" db="UniProtKB">
        <authorList>
            <consortium name="WormBaseParasite"/>
        </authorList>
    </citation>
    <scope>IDENTIFICATION</scope>
</reference>
<comment type="catalytic activity">
    <reaction evidence="22">
        <text>(2R)-2-methylbutanoyl-CoA + oxidized [electron-transfer flavoprotein] + H(+) = ethylacryloyl-CoA + reduced [electron-transfer flavoprotein]</text>
        <dbReference type="Rhea" id="RHEA:65296"/>
        <dbReference type="Rhea" id="RHEA-COMP:10685"/>
        <dbReference type="Rhea" id="RHEA-COMP:10686"/>
        <dbReference type="ChEBI" id="CHEBI:15378"/>
        <dbReference type="ChEBI" id="CHEBI:57692"/>
        <dbReference type="ChEBI" id="CHEBI:58307"/>
        <dbReference type="ChEBI" id="CHEBI:156439"/>
        <dbReference type="ChEBI" id="CHEBI:156440"/>
    </reaction>
    <physiologicalReaction direction="left-to-right" evidence="22">
        <dbReference type="Rhea" id="RHEA:65297"/>
    </physiologicalReaction>
</comment>
<evidence type="ECO:0000256" key="20">
    <source>
        <dbReference type="ARBA" id="ARBA00048235"/>
    </source>
</evidence>
<dbReference type="GO" id="GO:0003853">
    <property type="term" value="F:short-chain 2-methyl fatty acyl-CoA dehydrogenase activity"/>
    <property type="evidence" value="ECO:0007669"/>
    <property type="project" value="UniProtKB-EC"/>
</dbReference>
<dbReference type="PANTHER" id="PTHR43884">
    <property type="entry name" value="ACYL-COA DEHYDROGENASE"/>
    <property type="match status" value="1"/>
</dbReference>
<dbReference type="Proteomes" id="UP000274131">
    <property type="component" value="Unassembled WGS sequence"/>
</dbReference>
<comment type="pathway">
    <text evidence="3">Lipid metabolism; mitochondrial fatty acid beta-oxidation.</text>
</comment>
<dbReference type="WBParaSite" id="EVEC_0000659601-mRNA-1">
    <property type="protein sequence ID" value="EVEC_0000659601-mRNA-1"/>
    <property type="gene ID" value="EVEC_0000659601"/>
</dbReference>
<dbReference type="InterPro" id="IPR037069">
    <property type="entry name" value="AcylCoA_DH/ox_N_sf"/>
</dbReference>
<name>A0A0N4V8C3_ENTVE</name>
<keyword evidence="14" id="KW-0496">Mitochondrion</keyword>
<dbReference type="GO" id="GO:0046395">
    <property type="term" value="P:carboxylic acid catabolic process"/>
    <property type="evidence" value="ECO:0007669"/>
    <property type="project" value="UniProtKB-ARBA"/>
</dbReference>
<feature type="domain" description="Acyl-CoA dehydrogenase/oxidase N-terminal" evidence="30">
    <location>
        <begin position="43"/>
        <end position="149"/>
    </location>
</feature>
<evidence type="ECO:0000256" key="23">
    <source>
        <dbReference type="ARBA" id="ARBA00049096"/>
    </source>
</evidence>
<evidence type="ECO:0000256" key="19">
    <source>
        <dbReference type="ARBA" id="ARBA00042821"/>
    </source>
</evidence>
<dbReference type="GO" id="GO:0006631">
    <property type="term" value="P:fatty acid metabolic process"/>
    <property type="evidence" value="ECO:0007669"/>
    <property type="project" value="UniProtKB-KW"/>
</dbReference>